<evidence type="ECO:0000256" key="4">
    <source>
        <dbReference type="ARBA" id="ARBA00022729"/>
    </source>
</evidence>
<dbReference type="STRING" id="1093900.A0A507B9Z2"/>
<keyword evidence="5 8" id="KW-0378">Hydrolase</keyword>
<dbReference type="Gene3D" id="3.40.50.1820">
    <property type="entry name" value="alpha/beta hydrolase"/>
    <property type="match status" value="1"/>
</dbReference>
<evidence type="ECO:0000313" key="10">
    <source>
        <dbReference type="Proteomes" id="UP000319257"/>
    </source>
</evidence>
<sequence>MAASLAAHCSPATFGTPSLFGGSVLNVHASYVTNFSASAPDTARFIAPSVRLTDASFCNVTVEYTHPGQADRVSVETWLPDAGRWNGRFQAVGGGGWRAGRFALTYGLQVGALADGFATTSTDAGVGQLGLPGWALLSPGNPNLHKLNNFANVALHDQAVIGKALINSYYGSAPKYSYFTGCSTGGRMALAIAQRYPEDFDGIAASAPAINNPELAAFLYWPQQVMSEQAGGYVPYPCEILAVTAAAVAACDGLDGVQDGIIARPGDCQRVFDPLSVVGREIACPQAGGGGGARVKISRAAAVVVRETWAGMPTKRGRDLLKGLRPGALLTDPAVLTIVTTNCDGGKCVQAPNSLGTDFMKYFFAKDPMVTIANLTREQFVEYLYQSQYYNSIIGSNDPDLTPFHKAGGKLISMHGLADELLPDHQTAEYYDAVDKITGNVHDFFRYFEVPGMGHCQGGKSGQPNQLMQQLMDWVEKGTAPESTPVKLNVSNTIHNRILCPYPQRAEFNRGCGDPTKEHCWSCKARKPCKKAR</sequence>
<accession>A0A507B9Z2</accession>
<dbReference type="GO" id="GO:0030600">
    <property type="term" value="F:feruloyl esterase activity"/>
    <property type="evidence" value="ECO:0007669"/>
    <property type="project" value="UniProtKB-ARBA"/>
</dbReference>
<dbReference type="InterPro" id="IPR011118">
    <property type="entry name" value="Tannase/feruloyl_esterase"/>
</dbReference>
<gene>
    <name evidence="9" type="ORF">E0L32_005825</name>
</gene>
<comment type="caution">
    <text evidence="9">The sequence shown here is derived from an EMBL/GenBank/DDBJ whole genome shotgun (WGS) entry which is preliminary data.</text>
</comment>
<protein>
    <recommendedName>
        <fullName evidence="8">Carboxylic ester hydrolase</fullName>
        <ecNumber evidence="8">3.1.1.-</ecNumber>
    </recommendedName>
</protein>
<proteinExistence type="inferred from homology"/>
<organism evidence="9 10">
    <name type="scientific">Thyridium curvatum</name>
    <dbReference type="NCBI Taxonomy" id="1093900"/>
    <lineage>
        <taxon>Eukaryota</taxon>
        <taxon>Fungi</taxon>
        <taxon>Dikarya</taxon>
        <taxon>Ascomycota</taxon>
        <taxon>Pezizomycotina</taxon>
        <taxon>Sordariomycetes</taxon>
        <taxon>Sordariomycetidae</taxon>
        <taxon>Thyridiales</taxon>
        <taxon>Thyridiaceae</taxon>
        <taxon>Thyridium</taxon>
    </lineage>
</organism>
<dbReference type="SUPFAM" id="SSF53474">
    <property type="entry name" value="alpha/beta-Hydrolases"/>
    <property type="match status" value="1"/>
</dbReference>
<name>A0A507B9Z2_9PEZI</name>
<dbReference type="AlphaFoldDB" id="A0A507B9Z2"/>
<keyword evidence="7" id="KW-1015">Disulfide bond</keyword>
<dbReference type="EC" id="3.1.1.-" evidence="8"/>
<evidence type="ECO:0000256" key="6">
    <source>
        <dbReference type="ARBA" id="ARBA00022837"/>
    </source>
</evidence>
<evidence type="ECO:0000256" key="8">
    <source>
        <dbReference type="RuleBase" id="RU361238"/>
    </source>
</evidence>
<dbReference type="EMBL" id="SKBQ01000031">
    <property type="protein sequence ID" value="TPX13881.1"/>
    <property type="molecule type" value="Genomic_DNA"/>
</dbReference>
<dbReference type="GeneID" id="41973272"/>
<evidence type="ECO:0000256" key="5">
    <source>
        <dbReference type="ARBA" id="ARBA00022801"/>
    </source>
</evidence>
<dbReference type="Pfam" id="PF07519">
    <property type="entry name" value="Tannase"/>
    <property type="match status" value="1"/>
</dbReference>
<dbReference type="RefSeq" id="XP_030995592.1">
    <property type="nucleotide sequence ID" value="XM_031140389.1"/>
</dbReference>
<evidence type="ECO:0000256" key="2">
    <source>
        <dbReference type="ARBA" id="ARBA00022487"/>
    </source>
</evidence>
<dbReference type="PANTHER" id="PTHR33938:SF13">
    <property type="entry name" value="CARBOXYLIC ESTER HYDROLASE"/>
    <property type="match status" value="1"/>
</dbReference>
<evidence type="ECO:0000256" key="7">
    <source>
        <dbReference type="ARBA" id="ARBA00023157"/>
    </source>
</evidence>
<dbReference type="InParanoid" id="A0A507B9Z2"/>
<dbReference type="OrthoDB" id="3039123at2759"/>
<comment type="similarity">
    <text evidence="1 8">Belongs to the tannase family.</text>
</comment>
<reference evidence="9 10" key="1">
    <citation type="submission" date="2019-06" db="EMBL/GenBank/DDBJ databases">
        <title>Draft genome sequence of the filamentous fungus Phialemoniopsis curvata isolated from diesel fuel.</title>
        <authorList>
            <person name="Varaljay V.A."/>
            <person name="Lyon W.J."/>
            <person name="Crouch A.L."/>
            <person name="Drake C.E."/>
            <person name="Hollomon J.M."/>
            <person name="Nadeau L.J."/>
            <person name="Nunn H.S."/>
            <person name="Stevenson B.S."/>
            <person name="Bojanowski C.L."/>
            <person name="Crookes-Goodson W.J."/>
        </authorList>
    </citation>
    <scope>NUCLEOTIDE SEQUENCE [LARGE SCALE GENOMIC DNA]</scope>
    <source>
        <strain evidence="9 10">D216</strain>
    </source>
</reference>
<dbReference type="Proteomes" id="UP000319257">
    <property type="component" value="Unassembled WGS sequence"/>
</dbReference>
<keyword evidence="4" id="KW-0732">Signal</keyword>
<keyword evidence="3" id="KW-0479">Metal-binding</keyword>
<keyword evidence="10" id="KW-1185">Reference proteome</keyword>
<keyword evidence="2" id="KW-0719">Serine esterase</keyword>
<evidence type="ECO:0000313" key="9">
    <source>
        <dbReference type="EMBL" id="TPX13881.1"/>
    </source>
</evidence>
<dbReference type="PANTHER" id="PTHR33938">
    <property type="entry name" value="FERULOYL ESTERASE B-RELATED"/>
    <property type="match status" value="1"/>
</dbReference>
<dbReference type="InterPro" id="IPR029058">
    <property type="entry name" value="AB_hydrolase_fold"/>
</dbReference>
<evidence type="ECO:0000256" key="3">
    <source>
        <dbReference type="ARBA" id="ARBA00022723"/>
    </source>
</evidence>
<dbReference type="GO" id="GO:0046872">
    <property type="term" value="F:metal ion binding"/>
    <property type="evidence" value="ECO:0007669"/>
    <property type="project" value="UniProtKB-KW"/>
</dbReference>
<keyword evidence="6" id="KW-0106">Calcium</keyword>
<evidence type="ECO:0000256" key="1">
    <source>
        <dbReference type="ARBA" id="ARBA00006249"/>
    </source>
</evidence>